<evidence type="ECO:0000256" key="8">
    <source>
        <dbReference type="PIRSR" id="PIRSR001589-1"/>
    </source>
</evidence>
<dbReference type="PROSITE" id="PS51278">
    <property type="entry name" value="GATASE_TYPE_2"/>
    <property type="match status" value="1"/>
</dbReference>
<evidence type="ECO:0000259" key="11">
    <source>
        <dbReference type="PROSITE" id="PS51278"/>
    </source>
</evidence>
<evidence type="ECO:0000256" key="10">
    <source>
        <dbReference type="PIRSR" id="PIRSR001589-3"/>
    </source>
</evidence>
<proteinExistence type="inferred from homology"/>
<evidence type="ECO:0000256" key="6">
    <source>
        <dbReference type="ARBA" id="ARBA00022962"/>
    </source>
</evidence>
<dbReference type="RefSeq" id="WP_110263180.1">
    <property type="nucleotide sequence ID" value="NZ_CAWNXA010000001.1"/>
</dbReference>
<feature type="binding site" evidence="9">
    <location>
        <position position="287"/>
    </location>
    <ligand>
        <name>ATP</name>
        <dbReference type="ChEBI" id="CHEBI:30616"/>
    </ligand>
</feature>
<evidence type="ECO:0000256" key="4">
    <source>
        <dbReference type="ARBA" id="ARBA00022741"/>
    </source>
</evidence>
<evidence type="ECO:0000256" key="5">
    <source>
        <dbReference type="ARBA" id="ARBA00022840"/>
    </source>
</evidence>
<keyword evidence="6 8" id="KW-0315">Glutamine amidotransferase</keyword>
<keyword evidence="8" id="KW-0028">Amino-acid biosynthesis</keyword>
<dbReference type="SUPFAM" id="SSF52402">
    <property type="entry name" value="Adenine nucleotide alpha hydrolases-like"/>
    <property type="match status" value="1"/>
</dbReference>
<comment type="catalytic activity">
    <reaction evidence="7">
        <text>L-aspartate + L-glutamine + ATP + H2O = L-asparagine + L-glutamate + AMP + diphosphate + H(+)</text>
        <dbReference type="Rhea" id="RHEA:12228"/>
        <dbReference type="ChEBI" id="CHEBI:15377"/>
        <dbReference type="ChEBI" id="CHEBI:15378"/>
        <dbReference type="ChEBI" id="CHEBI:29985"/>
        <dbReference type="ChEBI" id="CHEBI:29991"/>
        <dbReference type="ChEBI" id="CHEBI:30616"/>
        <dbReference type="ChEBI" id="CHEBI:33019"/>
        <dbReference type="ChEBI" id="CHEBI:58048"/>
        <dbReference type="ChEBI" id="CHEBI:58359"/>
        <dbReference type="ChEBI" id="CHEBI:456215"/>
        <dbReference type="EC" id="6.3.5.4"/>
    </reaction>
</comment>
<dbReference type="InterPro" id="IPR001962">
    <property type="entry name" value="Asn_synthase"/>
</dbReference>
<comment type="similarity">
    <text evidence="2">Belongs to the asparagine synthetase family.</text>
</comment>
<evidence type="ECO:0000256" key="9">
    <source>
        <dbReference type="PIRSR" id="PIRSR001589-2"/>
    </source>
</evidence>
<comment type="caution">
    <text evidence="12">The sequence shown here is derived from an EMBL/GenBank/DDBJ whole genome shotgun (WGS) entry which is preliminary data.</text>
</comment>
<feature type="active site" description="For GATase activity" evidence="8">
    <location>
        <position position="2"/>
    </location>
</feature>
<feature type="binding site" evidence="9">
    <location>
        <begin position="361"/>
        <end position="362"/>
    </location>
    <ligand>
        <name>ATP</name>
        <dbReference type="ChEBI" id="CHEBI:30616"/>
    </ligand>
</feature>
<dbReference type="Proteomes" id="UP000248330">
    <property type="component" value="Unassembled WGS sequence"/>
</dbReference>
<dbReference type="Gene3D" id="3.40.50.620">
    <property type="entry name" value="HUPs"/>
    <property type="match status" value="1"/>
</dbReference>
<protein>
    <recommendedName>
        <fullName evidence="3">asparagine synthase (glutamine-hydrolyzing)</fullName>
        <ecNumber evidence="3">6.3.5.4</ecNumber>
    </recommendedName>
</protein>
<dbReference type="SUPFAM" id="SSF56235">
    <property type="entry name" value="N-terminal nucleophile aminohydrolases (Ntn hydrolases)"/>
    <property type="match status" value="1"/>
</dbReference>
<dbReference type="GO" id="GO:0006529">
    <property type="term" value="P:asparagine biosynthetic process"/>
    <property type="evidence" value="ECO:0007669"/>
    <property type="project" value="UniProtKB-KW"/>
</dbReference>
<dbReference type="EMBL" id="QICN01000001">
    <property type="protein sequence ID" value="PXV71021.1"/>
    <property type="molecule type" value="Genomic_DNA"/>
</dbReference>
<dbReference type="InterPro" id="IPR029055">
    <property type="entry name" value="Ntn_hydrolases_N"/>
</dbReference>
<keyword evidence="5 9" id="KW-0067">ATP-binding</keyword>
<dbReference type="InterPro" id="IPR033738">
    <property type="entry name" value="AsnB_N"/>
</dbReference>
<dbReference type="AlphaFoldDB" id="A0A318EIP2"/>
<keyword evidence="13" id="KW-1185">Reference proteome</keyword>
<dbReference type="PIRSF" id="PIRSF001589">
    <property type="entry name" value="Asn_synthetase_glu-h"/>
    <property type="match status" value="1"/>
</dbReference>
<dbReference type="PANTHER" id="PTHR43284:SF1">
    <property type="entry name" value="ASPARAGINE SYNTHETASE"/>
    <property type="match status" value="1"/>
</dbReference>
<keyword evidence="8" id="KW-0061">Asparagine biosynthesis</keyword>
<dbReference type="GO" id="GO:0004066">
    <property type="term" value="F:asparagine synthase (glutamine-hydrolyzing) activity"/>
    <property type="evidence" value="ECO:0007669"/>
    <property type="project" value="UniProtKB-EC"/>
</dbReference>
<comment type="pathway">
    <text evidence="1">Amino-acid biosynthesis; L-asparagine biosynthesis; L-asparagine from L-aspartate (L-Gln route): step 1/1.</text>
</comment>
<dbReference type="GO" id="GO:0005524">
    <property type="term" value="F:ATP binding"/>
    <property type="evidence" value="ECO:0007669"/>
    <property type="project" value="UniProtKB-KW"/>
</dbReference>
<dbReference type="Pfam" id="PF13537">
    <property type="entry name" value="GATase_7"/>
    <property type="match status" value="1"/>
</dbReference>
<dbReference type="CDD" id="cd01991">
    <property type="entry name" value="Asn_synthase_B_C"/>
    <property type="match status" value="1"/>
</dbReference>
<reference evidence="12 13" key="1">
    <citation type="submission" date="2018-04" db="EMBL/GenBank/DDBJ databases">
        <title>Genomic Encyclopedia of Type Strains, Phase IV (KMG-IV): sequencing the most valuable type-strain genomes for metagenomic binning, comparative biology and taxonomic classification.</title>
        <authorList>
            <person name="Goeker M."/>
        </authorList>
    </citation>
    <scope>NUCLEOTIDE SEQUENCE [LARGE SCALE GENOMIC DNA]</scope>
    <source>
        <strain evidence="12 13">DSM 104150</strain>
    </source>
</reference>
<dbReference type="InterPro" id="IPR017932">
    <property type="entry name" value="GATase_2_dom"/>
</dbReference>
<dbReference type="Gene3D" id="3.60.20.10">
    <property type="entry name" value="Glutamine Phosphoribosylpyrophosphate, subunit 1, domain 1"/>
    <property type="match status" value="1"/>
</dbReference>
<feature type="site" description="Important for beta-aspartyl-AMP intermediate formation" evidence="10">
    <location>
        <position position="363"/>
    </location>
</feature>
<sequence>MCGIAGIVLREGVVDEADLQRMAAALTHRGPEDSGVHVAGRIGLAHTRLAIIDVAGGHQPLFDASGRHALVCNGEIYNYVELRRELEALGARPSTHSDSEVALHGYAHWGSDAFRRLRGMYALALHDREADALWLVRDRLGIKPLYLARLPDRILFASELKALLPLLPARRVHAGALAQYFQNQHASGAPTVVDWIERVPAGCALRIGPDLSVDTLRYWSPLEVRARHRLAFDDAVAEWETLFAQVMREHMRSDVPFGLFLSGGVDSAVLLGQLMRHRSEPVRTYSIGWTDARQRDELDEAQVIAARFGAEHRAIRMDAQAVFRRLPRMVWAADDLMRDYASLPTLALAEAAGRELKVVFSGEGGDEAFAGYGRYRPDWFERQYKALRHPGSGGFRVRPELDAAWTRSLFAPELQVALRQHRDPVVRAWRETPPGWSDLQRRQYADLQTNLQDDLLVKADRMLMSFGVEGRVPFVDHRVVEFGLSLPDGLKVSRRGGKLFLRRWAESFVPPDHLWRHKRGFHVPIGEWLRGSFLERLATLLPRSVAVRAWCRTDTVRALLARQQHRGDVSREVFSLLQFAIWHRLFIENGHRAPSAEEDPLEWIA</sequence>
<evidence type="ECO:0000313" key="13">
    <source>
        <dbReference type="Proteomes" id="UP000248330"/>
    </source>
</evidence>
<evidence type="ECO:0000256" key="2">
    <source>
        <dbReference type="ARBA" id="ARBA00005752"/>
    </source>
</evidence>
<name>A0A318EIP2_9GAMM</name>
<evidence type="ECO:0000256" key="3">
    <source>
        <dbReference type="ARBA" id="ARBA00012737"/>
    </source>
</evidence>
<dbReference type="InterPro" id="IPR006426">
    <property type="entry name" value="Asn_synth_AEB"/>
</dbReference>
<dbReference type="Pfam" id="PF00733">
    <property type="entry name" value="Asn_synthase"/>
    <property type="match status" value="1"/>
</dbReference>
<dbReference type="CDD" id="cd00712">
    <property type="entry name" value="AsnB"/>
    <property type="match status" value="1"/>
</dbReference>
<dbReference type="InterPro" id="IPR051786">
    <property type="entry name" value="ASN_synthetase/amidase"/>
</dbReference>
<evidence type="ECO:0000256" key="7">
    <source>
        <dbReference type="ARBA" id="ARBA00048741"/>
    </source>
</evidence>
<accession>A0A318EIP2</accession>
<feature type="domain" description="Glutamine amidotransferase type-2" evidence="11">
    <location>
        <begin position="2"/>
        <end position="183"/>
    </location>
</feature>
<feature type="binding site" evidence="9">
    <location>
        <position position="98"/>
    </location>
    <ligand>
        <name>L-glutamine</name>
        <dbReference type="ChEBI" id="CHEBI:58359"/>
    </ligand>
</feature>
<gene>
    <name evidence="12" type="ORF">C8D93_10159</name>
</gene>
<dbReference type="InterPro" id="IPR014729">
    <property type="entry name" value="Rossmann-like_a/b/a_fold"/>
</dbReference>
<dbReference type="GO" id="GO:0005829">
    <property type="term" value="C:cytosol"/>
    <property type="evidence" value="ECO:0007669"/>
    <property type="project" value="TreeGrafter"/>
</dbReference>
<dbReference type="NCBIfam" id="TIGR01536">
    <property type="entry name" value="asn_synth_AEB"/>
    <property type="match status" value="1"/>
</dbReference>
<dbReference type="PANTHER" id="PTHR43284">
    <property type="entry name" value="ASPARAGINE SYNTHETASE (GLUTAMINE-HYDROLYZING)"/>
    <property type="match status" value="1"/>
</dbReference>
<evidence type="ECO:0000256" key="1">
    <source>
        <dbReference type="ARBA" id="ARBA00005187"/>
    </source>
</evidence>
<dbReference type="OrthoDB" id="9763290at2"/>
<keyword evidence="4 9" id="KW-0547">Nucleotide-binding</keyword>
<evidence type="ECO:0000313" key="12">
    <source>
        <dbReference type="EMBL" id="PXV71021.1"/>
    </source>
</evidence>
<organism evidence="12 13">
    <name type="scientific">Sinimarinibacterium flocculans</name>
    <dbReference type="NCBI Taxonomy" id="985250"/>
    <lineage>
        <taxon>Bacteria</taxon>
        <taxon>Pseudomonadati</taxon>
        <taxon>Pseudomonadota</taxon>
        <taxon>Gammaproteobacteria</taxon>
        <taxon>Nevskiales</taxon>
        <taxon>Nevskiaceae</taxon>
        <taxon>Sinimarinibacterium</taxon>
    </lineage>
</organism>
<dbReference type="EC" id="6.3.5.4" evidence="3"/>